<dbReference type="eggNOG" id="COG3610">
    <property type="taxonomic scope" value="Bacteria"/>
</dbReference>
<evidence type="ECO:0000256" key="2">
    <source>
        <dbReference type="ARBA" id="ARBA00022475"/>
    </source>
</evidence>
<dbReference type="EMBL" id="ADKX01000048">
    <property type="protein sequence ID" value="EFW03297.1"/>
    <property type="molecule type" value="Genomic_DNA"/>
</dbReference>
<dbReference type="RefSeq" id="WP_008790443.1">
    <property type="nucleotide sequence ID" value="NZ_AKCB01000001.1"/>
</dbReference>
<dbReference type="InterPro" id="IPR050539">
    <property type="entry name" value="ThrE_Dicarb/AminoAcid_Exp"/>
</dbReference>
<protein>
    <recommendedName>
        <fullName evidence="9">Threonine/Serine exporter ThrE domain-containing protein</fullName>
    </recommendedName>
</protein>
<evidence type="ECO:0000256" key="8">
    <source>
        <dbReference type="SAM" id="Phobius"/>
    </source>
</evidence>
<organism evidence="10 11">
    <name type="scientific">Coprobacillus cateniformis</name>
    <dbReference type="NCBI Taxonomy" id="100884"/>
    <lineage>
        <taxon>Bacteria</taxon>
        <taxon>Bacillati</taxon>
        <taxon>Bacillota</taxon>
        <taxon>Erysipelotrichia</taxon>
        <taxon>Erysipelotrichales</taxon>
        <taxon>Coprobacillaceae</taxon>
        <taxon>Coprobacillus</taxon>
    </lineage>
</organism>
<keyword evidence="2" id="KW-1003">Cell membrane</keyword>
<accession>E7GF18</accession>
<dbReference type="GO" id="GO:0015744">
    <property type="term" value="P:succinate transport"/>
    <property type="evidence" value="ECO:0007669"/>
    <property type="project" value="TreeGrafter"/>
</dbReference>
<dbReference type="PANTHER" id="PTHR34390">
    <property type="entry name" value="UPF0442 PROTEIN YJJB-RELATED"/>
    <property type="match status" value="1"/>
</dbReference>
<dbReference type="GeneID" id="78228591"/>
<dbReference type="AlphaFoldDB" id="E7GF18"/>
<evidence type="ECO:0000256" key="3">
    <source>
        <dbReference type="ARBA" id="ARBA00022519"/>
    </source>
</evidence>
<evidence type="ECO:0000256" key="7">
    <source>
        <dbReference type="ARBA" id="ARBA00034125"/>
    </source>
</evidence>
<dbReference type="Pfam" id="PF12821">
    <property type="entry name" value="ThrE_2"/>
    <property type="match status" value="1"/>
</dbReference>
<proteinExistence type="inferred from homology"/>
<evidence type="ECO:0000259" key="9">
    <source>
        <dbReference type="Pfam" id="PF12821"/>
    </source>
</evidence>
<comment type="subcellular location">
    <subcellularLocation>
        <location evidence="1">Cell membrane</location>
        <topology evidence="1">Multi-pass membrane protein</topology>
    </subcellularLocation>
</comment>
<feature type="transmembrane region" description="Helical" evidence="8">
    <location>
        <begin position="53"/>
        <end position="72"/>
    </location>
</feature>
<feature type="transmembrane region" description="Helical" evidence="8">
    <location>
        <begin position="79"/>
        <end position="103"/>
    </location>
</feature>
<feature type="transmembrane region" description="Helical" evidence="8">
    <location>
        <begin position="115"/>
        <end position="139"/>
    </location>
</feature>
<comment type="similarity">
    <text evidence="7">Belongs to the ThrE exporter (TC 2.A.79) family.</text>
</comment>
<keyword evidence="5 8" id="KW-1133">Transmembrane helix</keyword>
<keyword evidence="11" id="KW-1185">Reference proteome</keyword>
<evidence type="ECO:0000313" key="11">
    <source>
        <dbReference type="Proteomes" id="UP000003157"/>
    </source>
</evidence>
<reference evidence="10 11" key="1">
    <citation type="submission" date="2010-12" db="EMBL/GenBank/DDBJ databases">
        <title>The Genome Sequence of Coprobacillus sp. strain 29_1.</title>
        <authorList>
            <consortium name="The Broad Institute Genome Sequencing Platform"/>
            <person name="Earl A."/>
            <person name="Ward D."/>
            <person name="Feldgarden M."/>
            <person name="Gevers D."/>
            <person name="Daigneault M."/>
            <person name="Sibley C.D."/>
            <person name="White A."/>
            <person name="Strauss J."/>
            <person name="Allen-Vercoe E."/>
            <person name="Young S.K."/>
            <person name="Zeng Q."/>
            <person name="Gargeya S."/>
            <person name="Fitzgerald M."/>
            <person name="Haas B."/>
            <person name="Abouelleil A."/>
            <person name="Alvarado L."/>
            <person name="Arachchi H.M."/>
            <person name="Berlin A."/>
            <person name="Brown A."/>
            <person name="Chapman S.B."/>
            <person name="Chen Z."/>
            <person name="Dunbar C."/>
            <person name="Freedman E."/>
            <person name="Gearin G."/>
            <person name="Gellesch M."/>
            <person name="Goldberg J."/>
            <person name="Griggs A."/>
            <person name="Gujja S."/>
            <person name="Heilman E."/>
            <person name="Heiman D."/>
            <person name="Howarth C."/>
            <person name="Larson L."/>
            <person name="Lui A."/>
            <person name="MacDonald P.J.P."/>
            <person name="Mehta T."/>
            <person name="Montmayeur A."/>
            <person name="Murphy C."/>
            <person name="Neiman D."/>
            <person name="Pearson M."/>
            <person name="Priest M."/>
            <person name="Roberts A."/>
            <person name="Saif S."/>
            <person name="Shea T."/>
            <person name="Shenoy N."/>
            <person name="Sisk P."/>
            <person name="Stolte C."/>
            <person name="Sykes S."/>
            <person name="White J."/>
            <person name="Yandava C."/>
            <person name="Nusbaum C."/>
            <person name="Birren B."/>
        </authorList>
    </citation>
    <scope>NUCLEOTIDE SEQUENCE [LARGE SCALE GENOMIC DNA]</scope>
    <source>
        <strain evidence="10 11">29_1</strain>
    </source>
</reference>
<name>E7GF18_9FIRM</name>
<keyword evidence="4 8" id="KW-0812">Transmembrane</keyword>
<evidence type="ECO:0000313" key="10">
    <source>
        <dbReference type="EMBL" id="EFW03297.1"/>
    </source>
</evidence>
<keyword evidence="3" id="KW-0997">Cell inner membrane</keyword>
<dbReference type="OrthoDB" id="9810047at2"/>
<dbReference type="STRING" id="100884.GCA_000269565_00694"/>
<sequence>MNEIIQCLSAFVGCLGFTFIFRIHKNIKFACVGSIVGTLGWVIYLATQFLDNIFIQSFIAMLCVALIAEMMARHYKAPATIFIIIGCFPLVPGSGIYYTMLYAVQGLNNLFAESFLSTIGISISIALAILISSTTLQVYKIIKTKNYAKIE</sequence>
<feature type="domain" description="Threonine/Serine exporter ThrE" evidence="9">
    <location>
        <begin position="6"/>
        <end position="134"/>
    </location>
</feature>
<evidence type="ECO:0000256" key="5">
    <source>
        <dbReference type="ARBA" id="ARBA00022989"/>
    </source>
</evidence>
<dbReference type="PANTHER" id="PTHR34390:SF1">
    <property type="entry name" value="SUCCINATE TRANSPORTER SUBUNIT YJJB-RELATED"/>
    <property type="match status" value="1"/>
</dbReference>
<evidence type="ECO:0000256" key="1">
    <source>
        <dbReference type="ARBA" id="ARBA00004651"/>
    </source>
</evidence>
<dbReference type="GO" id="GO:0005886">
    <property type="term" value="C:plasma membrane"/>
    <property type="evidence" value="ECO:0007669"/>
    <property type="project" value="UniProtKB-SubCell"/>
</dbReference>
<dbReference type="HOGENOM" id="CLU_117642_0_0_9"/>
<evidence type="ECO:0000256" key="4">
    <source>
        <dbReference type="ARBA" id="ARBA00022692"/>
    </source>
</evidence>
<keyword evidence="6 8" id="KW-0472">Membrane</keyword>
<dbReference type="Proteomes" id="UP000003157">
    <property type="component" value="Unassembled WGS sequence"/>
</dbReference>
<feature type="transmembrane region" description="Helical" evidence="8">
    <location>
        <begin position="29"/>
        <end position="47"/>
    </location>
</feature>
<comment type="caution">
    <text evidence="10">The sequence shown here is derived from an EMBL/GenBank/DDBJ whole genome shotgun (WGS) entry which is preliminary data.</text>
</comment>
<gene>
    <name evidence="10" type="ORF">HMPREF9488_03361</name>
</gene>
<dbReference type="InterPro" id="IPR024528">
    <property type="entry name" value="ThrE_2"/>
</dbReference>
<evidence type="ECO:0000256" key="6">
    <source>
        <dbReference type="ARBA" id="ARBA00023136"/>
    </source>
</evidence>